<dbReference type="AlphaFoldDB" id="A0A423XIA4"/>
<sequence>MVLVRLDDRHPPNRTLRGHKLLVVLPSWKPSKEDLDAVHAQFPDLEVITGGIKDITKEQWKDVTVLLTGYGRETLPKKEDVPKLEYIQLSSAGANAVVTDPLFTDTDVAFCTANGVHGPQISEWIIATFLSFQHHLPAYLEKQKLGKWERLTDPTYDAVKQRVGILGYGAIGRQTARVATALGLDVHAYTLHERKTPESKRDDTYTPEGLGDPEGIFPAKWFYGESKEELHEFLGSDLDLLVVALPLTAKTTGLLSAPEFKVLSKKKTYVSNIARGPIINTDDLIEALNTGLIRGAALDVTDPEPLTDGHPLWSAKNVIVTPHISGASTRYFDRVWAILNLNLQRLSEGKELTNRVNKKEGY</sequence>
<comment type="caution">
    <text evidence="4">The sequence shown here is derived from an EMBL/GenBank/DDBJ whole genome shotgun (WGS) entry which is preliminary data.</text>
</comment>
<dbReference type="Gene3D" id="3.40.50.720">
    <property type="entry name" value="NAD(P)-binding Rossmann-like Domain"/>
    <property type="match status" value="2"/>
</dbReference>
<dbReference type="PROSITE" id="PS00065">
    <property type="entry name" value="D_2_HYDROXYACID_DH_1"/>
    <property type="match status" value="1"/>
</dbReference>
<keyword evidence="2" id="KW-0520">NAD</keyword>
<dbReference type="GO" id="GO:0016491">
    <property type="term" value="F:oxidoreductase activity"/>
    <property type="evidence" value="ECO:0007669"/>
    <property type="project" value="UniProtKB-KW"/>
</dbReference>
<dbReference type="EMBL" id="LKEB01000007">
    <property type="protein sequence ID" value="ROW15997.1"/>
    <property type="molecule type" value="Genomic_DNA"/>
</dbReference>
<protein>
    <recommendedName>
        <fullName evidence="3">D-isomer specific 2-hydroxyacid dehydrogenase NAD-binding domain-containing protein</fullName>
    </recommendedName>
</protein>
<dbReference type="InterPro" id="IPR036291">
    <property type="entry name" value="NAD(P)-bd_dom_sf"/>
</dbReference>
<dbReference type="PANTHER" id="PTHR43333">
    <property type="entry name" value="2-HACID_DH_C DOMAIN-CONTAINING PROTEIN"/>
    <property type="match status" value="1"/>
</dbReference>
<dbReference type="InParanoid" id="A0A423XIA4"/>
<dbReference type="OrthoDB" id="298012at2759"/>
<dbReference type="STRING" id="1230097.A0A423XIA4"/>
<evidence type="ECO:0000313" key="5">
    <source>
        <dbReference type="Proteomes" id="UP000285146"/>
    </source>
</evidence>
<dbReference type="GO" id="GO:0051287">
    <property type="term" value="F:NAD binding"/>
    <property type="evidence" value="ECO:0007669"/>
    <property type="project" value="InterPro"/>
</dbReference>
<proteinExistence type="predicted"/>
<dbReference type="Pfam" id="PF02826">
    <property type="entry name" value="2-Hacid_dh_C"/>
    <property type="match status" value="2"/>
</dbReference>
<evidence type="ECO:0000259" key="3">
    <source>
        <dbReference type="Pfam" id="PF02826"/>
    </source>
</evidence>
<dbReference type="CDD" id="cd12163">
    <property type="entry name" value="2-Hacid_dh_5"/>
    <property type="match status" value="1"/>
</dbReference>
<keyword evidence="1" id="KW-0560">Oxidoreductase</keyword>
<organism evidence="4 5">
    <name type="scientific">Cytospora leucostoma</name>
    <dbReference type="NCBI Taxonomy" id="1230097"/>
    <lineage>
        <taxon>Eukaryota</taxon>
        <taxon>Fungi</taxon>
        <taxon>Dikarya</taxon>
        <taxon>Ascomycota</taxon>
        <taxon>Pezizomycotina</taxon>
        <taxon>Sordariomycetes</taxon>
        <taxon>Sordariomycetidae</taxon>
        <taxon>Diaporthales</taxon>
        <taxon>Cytosporaceae</taxon>
        <taxon>Cytospora</taxon>
    </lineage>
</organism>
<evidence type="ECO:0000256" key="2">
    <source>
        <dbReference type="ARBA" id="ARBA00023027"/>
    </source>
</evidence>
<dbReference type="SUPFAM" id="SSF51735">
    <property type="entry name" value="NAD(P)-binding Rossmann-fold domains"/>
    <property type="match status" value="1"/>
</dbReference>
<evidence type="ECO:0000313" key="4">
    <source>
        <dbReference type="EMBL" id="ROW15997.1"/>
    </source>
</evidence>
<accession>A0A423XIA4</accession>
<reference evidence="4 5" key="1">
    <citation type="submission" date="2015-09" db="EMBL/GenBank/DDBJ databases">
        <title>Host preference determinants of Valsa canker pathogens revealed by comparative genomics.</title>
        <authorList>
            <person name="Yin Z."/>
            <person name="Huang L."/>
        </authorList>
    </citation>
    <scope>NUCLEOTIDE SEQUENCE [LARGE SCALE GENOMIC DNA]</scope>
    <source>
        <strain evidence="4 5">SXYLt</strain>
    </source>
</reference>
<dbReference type="PANTHER" id="PTHR43333:SF1">
    <property type="entry name" value="D-ISOMER SPECIFIC 2-HYDROXYACID DEHYDROGENASE NAD-BINDING DOMAIN-CONTAINING PROTEIN"/>
    <property type="match status" value="1"/>
</dbReference>
<dbReference type="InterPro" id="IPR029752">
    <property type="entry name" value="D-isomer_DH_CS1"/>
</dbReference>
<dbReference type="InterPro" id="IPR006140">
    <property type="entry name" value="D-isomer_DH_NAD-bd"/>
</dbReference>
<dbReference type="Proteomes" id="UP000285146">
    <property type="component" value="Unassembled WGS sequence"/>
</dbReference>
<gene>
    <name evidence="4" type="ORF">VPNG_02568</name>
</gene>
<feature type="domain" description="D-isomer specific 2-hydroxyacid dehydrogenase NAD-binding" evidence="3">
    <location>
        <begin position="226"/>
        <end position="325"/>
    </location>
</feature>
<name>A0A423XIA4_9PEZI</name>
<evidence type="ECO:0000256" key="1">
    <source>
        <dbReference type="ARBA" id="ARBA00023002"/>
    </source>
</evidence>
<keyword evidence="5" id="KW-1185">Reference proteome</keyword>
<feature type="domain" description="D-isomer specific 2-hydroxyacid dehydrogenase NAD-binding" evidence="3">
    <location>
        <begin position="127"/>
        <end position="199"/>
    </location>
</feature>